<dbReference type="InterPro" id="IPR036390">
    <property type="entry name" value="WH_DNA-bd_sf"/>
</dbReference>
<protein>
    <recommendedName>
        <fullName evidence="3">MarR family transcriptional regulator</fullName>
    </recommendedName>
</protein>
<proteinExistence type="predicted"/>
<name>A0A1G9GZ70_9MICO</name>
<evidence type="ECO:0000313" key="1">
    <source>
        <dbReference type="EMBL" id="SDL06020.1"/>
    </source>
</evidence>
<evidence type="ECO:0008006" key="3">
    <source>
        <dbReference type="Google" id="ProtNLM"/>
    </source>
</evidence>
<dbReference type="AlphaFoldDB" id="A0A1G9GZ70"/>
<dbReference type="Proteomes" id="UP000198701">
    <property type="component" value="Unassembled WGS sequence"/>
</dbReference>
<sequence length="138" mass="15562">MPMTDEQLLGRPVGWWLKEADGRLNAAFDRALAHSDVSRRGWQVLSSLSKRPASLTDLETVLKSFDSPDTIHGVVAELERHGWVHEEDGLLRLTSDGAQTQTDLTPVVDRVRRQVQNALPPDDYIHLIRLLARFTEAL</sequence>
<evidence type="ECO:0000313" key="2">
    <source>
        <dbReference type="Proteomes" id="UP000198701"/>
    </source>
</evidence>
<accession>A0A1G9GZ70</accession>
<keyword evidence="2" id="KW-1185">Reference proteome</keyword>
<dbReference type="EMBL" id="FNFU01000025">
    <property type="protein sequence ID" value="SDL06020.1"/>
    <property type="molecule type" value="Genomic_DNA"/>
</dbReference>
<dbReference type="STRING" id="386301.SAMN05216282_12510"/>
<gene>
    <name evidence="1" type="ORF">SAMN05216282_12510</name>
</gene>
<reference evidence="1 2" key="1">
    <citation type="submission" date="2016-10" db="EMBL/GenBank/DDBJ databases">
        <authorList>
            <person name="de Groot N.N."/>
        </authorList>
    </citation>
    <scope>NUCLEOTIDE SEQUENCE [LARGE SCALE GENOMIC DNA]</scope>
    <source>
        <strain evidence="1 2">CGMCC 1.5382</strain>
    </source>
</reference>
<organism evidence="1 2">
    <name type="scientific">Cryobacterium psychrotolerans</name>
    <dbReference type="NCBI Taxonomy" id="386301"/>
    <lineage>
        <taxon>Bacteria</taxon>
        <taxon>Bacillati</taxon>
        <taxon>Actinomycetota</taxon>
        <taxon>Actinomycetes</taxon>
        <taxon>Micrococcales</taxon>
        <taxon>Microbacteriaceae</taxon>
        <taxon>Cryobacterium</taxon>
    </lineage>
</organism>
<dbReference type="InterPro" id="IPR036388">
    <property type="entry name" value="WH-like_DNA-bd_sf"/>
</dbReference>
<dbReference type="Gene3D" id="1.10.10.10">
    <property type="entry name" value="Winged helix-like DNA-binding domain superfamily/Winged helix DNA-binding domain"/>
    <property type="match status" value="1"/>
</dbReference>
<dbReference type="OrthoDB" id="3697068at2"/>
<dbReference type="RefSeq" id="WP_134574576.1">
    <property type="nucleotide sequence ID" value="NZ_FNFU01000025.1"/>
</dbReference>
<dbReference type="SUPFAM" id="SSF46785">
    <property type="entry name" value="Winged helix' DNA-binding domain"/>
    <property type="match status" value="1"/>
</dbReference>